<dbReference type="AlphaFoldDB" id="A0BIJ4"/>
<proteinExistence type="predicted"/>
<dbReference type="HOGENOM" id="CLU_1163037_0_0_1"/>
<accession>A0BIJ4</accession>
<dbReference type="EMBL" id="CT867997">
    <property type="protein sequence ID" value="CAK58361.1"/>
    <property type="molecule type" value="Genomic_DNA"/>
</dbReference>
<keyword evidence="2" id="KW-1185">Reference proteome</keyword>
<dbReference type="KEGG" id="ptm:GSPATT00004733001"/>
<dbReference type="RefSeq" id="XP_001425759.1">
    <property type="nucleotide sequence ID" value="XM_001425722.1"/>
</dbReference>
<dbReference type="GeneID" id="5011543"/>
<gene>
    <name evidence="1" type="ORF">GSPATT00004733001</name>
</gene>
<name>A0BIJ4_PARTE</name>
<dbReference type="Proteomes" id="UP000000600">
    <property type="component" value="Unassembled WGS sequence"/>
</dbReference>
<protein>
    <submittedName>
        <fullName evidence="1">Uncharacterized protein</fullName>
    </submittedName>
</protein>
<evidence type="ECO:0000313" key="2">
    <source>
        <dbReference type="Proteomes" id="UP000000600"/>
    </source>
</evidence>
<dbReference type="InParanoid" id="A0BIJ4"/>
<evidence type="ECO:0000313" key="1">
    <source>
        <dbReference type="EMBL" id="CAK58361.1"/>
    </source>
</evidence>
<sequence length="239" mass="28442">MISSKLSRLYLRCKEAQLFQLLSKEKLEQKESDFYKKLLRFKTQFSKFVLPVKLKSKQEVITKQDLQMRVINKQIHVDSLNAKPNQILTKQNDLDNSLLSFEKPGAKLGPLQKLKKIIFQHPEVFSLQKFRNKLKSSKKWYNRSNSARMTHARRSVMIMKTKEQHIQELNSLRERSMSQLKKNISETQLNIQGVDKELRSKSVRFRQFRQNTEQPFQIENRYQNLSKSITKLDQTKKNI</sequence>
<organism evidence="1 2">
    <name type="scientific">Paramecium tetraurelia</name>
    <dbReference type="NCBI Taxonomy" id="5888"/>
    <lineage>
        <taxon>Eukaryota</taxon>
        <taxon>Sar</taxon>
        <taxon>Alveolata</taxon>
        <taxon>Ciliophora</taxon>
        <taxon>Intramacronucleata</taxon>
        <taxon>Oligohymenophorea</taxon>
        <taxon>Peniculida</taxon>
        <taxon>Parameciidae</taxon>
        <taxon>Paramecium</taxon>
    </lineage>
</organism>
<reference evidence="1 2" key="1">
    <citation type="journal article" date="2006" name="Nature">
        <title>Global trends of whole-genome duplications revealed by the ciliate Paramecium tetraurelia.</title>
        <authorList>
            <consortium name="Genoscope"/>
            <person name="Aury J.-M."/>
            <person name="Jaillon O."/>
            <person name="Duret L."/>
            <person name="Noel B."/>
            <person name="Jubin C."/>
            <person name="Porcel B.M."/>
            <person name="Segurens B."/>
            <person name="Daubin V."/>
            <person name="Anthouard V."/>
            <person name="Aiach N."/>
            <person name="Arnaiz O."/>
            <person name="Billaut A."/>
            <person name="Beisson J."/>
            <person name="Blanc I."/>
            <person name="Bouhouche K."/>
            <person name="Camara F."/>
            <person name="Duharcourt S."/>
            <person name="Guigo R."/>
            <person name="Gogendeau D."/>
            <person name="Katinka M."/>
            <person name="Keller A.-M."/>
            <person name="Kissmehl R."/>
            <person name="Klotz C."/>
            <person name="Koll F."/>
            <person name="Le Moue A."/>
            <person name="Lepere C."/>
            <person name="Malinsky S."/>
            <person name="Nowacki M."/>
            <person name="Nowak J.K."/>
            <person name="Plattner H."/>
            <person name="Poulain J."/>
            <person name="Ruiz F."/>
            <person name="Serrano V."/>
            <person name="Zagulski M."/>
            <person name="Dessen P."/>
            <person name="Betermier M."/>
            <person name="Weissenbach J."/>
            <person name="Scarpelli C."/>
            <person name="Schachter V."/>
            <person name="Sperling L."/>
            <person name="Meyer E."/>
            <person name="Cohen J."/>
            <person name="Wincker P."/>
        </authorList>
    </citation>
    <scope>NUCLEOTIDE SEQUENCE [LARGE SCALE GENOMIC DNA]</scope>
    <source>
        <strain evidence="1 2">Stock d4-2</strain>
    </source>
</reference>